<dbReference type="RefSeq" id="WP_189535275.1">
    <property type="nucleotide sequence ID" value="NZ_BMYX01000017.1"/>
</dbReference>
<reference evidence="5" key="2">
    <citation type="submission" date="2020-09" db="EMBL/GenBank/DDBJ databases">
        <authorList>
            <person name="Sun Q."/>
            <person name="Kim S."/>
        </authorList>
    </citation>
    <scope>NUCLEOTIDE SEQUENCE</scope>
    <source>
        <strain evidence="5">KCTC 32182</strain>
    </source>
</reference>
<dbReference type="SUPFAM" id="SSF53335">
    <property type="entry name" value="S-adenosyl-L-methionine-dependent methyltransferases"/>
    <property type="match status" value="1"/>
</dbReference>
<keyword evidence="2" id="KW-0808">Transferase</keyword>
<dbReference type="InterPro" id="IPR019734">
    <property type="entry name" value="TPR_rpt"/>
</dbReference>
<keyword evidence="1" id="KW-0489">Methyltransferase</keyword>
<dbReference type="AlphaFoldDB" id="A0A918P4H1"/>
<evidence type="ECO:0000256" key="2">
    <source>
        <dbReference type="ARBA" id="ARBA00022679"/>
    </source>
</evidence>
<dbReference type="SMART" id="SM00138">
    <property type="entry name" value="MeTrc"/>
    <property type="match status" value="1"/>
</dbReference>
<evidence type="ECO:0000313" key="5">
    <source>
        <dbReference type="EMBL" id="GGY22255.1"/>
    </source>
</evidence>
<dbReference type="PANTHER" id="PTHR24422:SF19">
    <property type="entry name" value="CHEMOTAXIS PROTEIN METHYLTRANSFERASE"/>
    <property type="match status" value="1"/>
</dbReference>
<dbReference type="PANTHER" id="PTHR24422">
    <property type="entry name" value="CHEMOTAXIS PROTEIN METHYLTRANSFERASE"/>
    <property type="match status" value="1"/>
</dbReference>
<dbReference type="GO" id="GO:0032259">
    <property type="term" value="P:methylation"/>
    <property type="evidence" value="ECO:0007669"/>
    <property type="project" value="UniProtKB-KW"/>
</dbReference>
<dbReference type="InterPro" id="IPR000780">
    <property type="entry name" value="CheR_MeTrfase"/>
</dbReference>
<evidence type="ECO:0000313" key="6">
    <source>
        <dbReference type="Proteomes" id="UP000645257"/>
    </source>
</evidence>
<dbReference type="Gene3D" id="3.40.50.150">
    <property type="entry name" value="Vaccinia Virus protein VP39"/>
    <property type="match status" value="1"/>
</dbReference>
<dbReference type="InterPro" id="IPR050903">
    <property type="entry name" value="Bact_Chemotaxis_MeTrfase"/>
</dbReference>
<gene>
    <name evidence="5" type="ORF">GCM10011289_27410</name>
</gene>
<feature type="domain" description="CheR-type methyltransferase" evidence="4">
    <location>
        <begin position="25"/>
        <end position="284"/>
    </location>
</feature>
<dbReference type="SMART" id="SM00028">
    <property type="entry name" value="TPR"/>
    <property type="match status" value="3"/>
</dbReference>
<dbReference type="InterPro" id="IPR022642">
    <property type="entry name" value="CheR_C"/>
</dbReference>
<evidence type="ECO:0000259" key="4">
    <source>
        <dbReference type="PROSITE" id="PS50123"/>
    </source>
</evidence>
<comment type="caution">
    <text evidence="5">The sequence shown here is derived from an EMBL/GenBank/DDBJ whole genome shotgun (WGS) entry which is preliminary data.</text>
</comment>
<dbReference type="Gene3D" id="1.25.40.10">
    <property type="entry name" value="Tetratricopeptide repeat domain"/>
    <property type="match status" value="1"/>
</dbReference>
<evidence type="ECO:0000256" key="1">
    <source>
        <dbReference type="ARBA" id="ARBA00022603"/>
    </source>
</evidence>
<accession>A0A918P4H1</accession>
<dbReference type="Proteomes" id="UP000645257">
    <property type="component" value="Unassembled WGS sequence"/>
</dbReference>
<name>A0A918P4H1_9NEIS</name>
<reference evidence="5" key="1">
    <citation type="journal article" date="2014" name="Int. J. Syst. Evol. Microbiol.">
        <title>Complete genome sequence of Corynebacterium casei LMG S-19264T (=DSM 44701T), isolated from a smear-ripened cheese.</title>
        <authorList>
            <consortium name="US DOE Joint Genome Institute (JGI-PGF)"/>
            <person name="Walter F."/>
            <person name="Albersmeier A."/>
            <person name="Kalinowski J."/>
            <person name="Ruckert C."/>
        </authorList>
    </citation>
    <scope>NUCLEOTIDE SEQUENCE</scope>
    <source>
        <strain evidence="5">KCTC 32182</strain>
    </source>
</reference>
<dbReference type="PROSITE" id="PS50123">
    <property type="entry name" value="CHER"/>
    <property type="match status" value="1"/>
</dbReference>
<dbReference type="Pfam" id="PF01739">
    <property type="entry name" value="CheR"/>
    <property type="match status" value="1"/>
</dbReference>
<dbReference type="InterPro" id="IPR011990">
    <property type="entry name" value="TPR-like_helical_dom_sf"/>
</dbReference>
<dbReference type="InterPro" id="IPR029063">
    <property type="entry name" value="SAM-dependent_MTases_sf"/>
</dbReference>
<organism evidence="5 6">
    <name type="scientific">Paludibacterium paludis</name>
    <dbReference type="NCBI Taxonomy" id="1225769"/>
    <lineage>
        <taxon>Bacteria</taxon>
        <taxon>Pseudomonadati</taxon>
        <taxon>Pseudomonadota</taxon>
        <taxon>Betaproteobacteria</taxon>
        <taxon>Neisseriales</taxon>
        <taxon>Chromobacteriaceae</taxon>
        <taxon>Paludibacterium</taxon>
    </lineage>
</organism>
<keyword evidence="6" id="KW-1185">Reference proteome</keyword>
<dbReference type="PRINTS" id="PR00996">
    <property type="entry name" value="CHERMTFRASE"/>
</dbReference>
<dbReference type="SUPFAM" id="SSF48452">
    <property type="entry name" value="TPR-like"/>
    <property type="match status" value="1"/>
</dbReference>
<keyword evidence="3" id="KW-0949">S-adenosyl-L-methionine</keyword>
<dbReference type="GO" id="GO:0008757">
    <property type="term" value="F:S-adenosylmethionine-dependent methyltransferase activity"/>
    <property type="evidence" value="ECO:0007669"/>
    <property type="project" value="InterPro"/>
</dbReference>
<protein>
    <submittedName>
        <fullName evidence="5">Protein-glutamate O-methyltransferase</fullName>
    </submittedName>
</protein>
<dbReference type="EMBL" id="BMYX01000017">
    <property type="protein sequence ID" value="GGY22255.1"/>
    <property type="molecule type" value="Genomic_DNA"/>
</dbReference>
<evidence type="ECO:0000256" key="3">
    <source>
        <dbReference type="ARBA" id="ARBA00022691"/>
    </source>
</evidence>
<proteinExistence type="predicted"/>
<sequence length="444" mass="48761">MPSPQAMEPSFRLAMLAERIDAWFGLHYPPARWGDLLRAMNNAAAAFGAPSAEALVLRLLSGDPEPRHLEMLATHLTIGETYFFRERVGLEVIRDFLVPDWLARHRGDGRPLRIWCAGCSTGEEPYSLSMLLDGAANPVSGVECLATDINKDALDRARGGVFGDWSLRNTPSWLKSRYFQPLPDGRFALSPAIRGSVSFDILNLADGAGLERHGPAASFDIILCRNVLMYFSAERITQVCQLFHRALADKGWLLVGLTEAPNLSVPGLEPVQLGGITVFRKTCVGVLAEPLVPVGMPDLSDAPDSAPPPCSEAVDACEMARGFADQARWVEAREWCETALRNDKLNPVPHFLLAHVEEATHRPDMAIRSLRRALYLYPDFIAAQFAFGRIELALGKREAARRHFGRARDALAQMPPDEIVAETGGLTAGRLIQILCHIEDGVPA</sequence>